<feature type="domain" description="Myb-like" evidence="7">
    <location>
        <begin position="79"/>
        <end position="139"/>
    </location>
</feature>
<dbReference type="AlphaFoldDB" id="A0AAP0C976"/>
<dbReference type="GO" id="GO:0005634">
    <property type="term" value="C:nucleus"/>
    <property type="evidence" value="ECO:0007669"/>
    <property type="project" value="UniProtKB-SubCell"/>
</dbReference>
<keyword evidence="2" id="KW-0677">Repeat</keyword>
<dbReference type="CDD" id="cd12203">
    <property type="entry name" value="GT1"/>
    <property type="match status" value="2"/>
</dbReference>
<dbReference type="PANTHER" id="PTHR21654">
    <property type="entry name" value="FI21293P1"/>
    <property type="match status" value="1"/>
</dbReference>
<keyword evidence="4" id="KW-0238">DNA-binding</keyword>
<feature type="domain" description="Myb-like" evidence="7">
    <location>
        <begin position="313"/>
        <end position="370"/>
    </location>
</feature>
<proteinExistence type="predicted"/>
<evidence type="ECO:0000256" key="3">
    <source>
        <dbReference type="ARBA" id="ARBA00023015"/>
    </source>
</evidence>
<evidence type="ECO:0000256" key="4">
    <source>
        <dbReference type="ARBA" id="ARBA00023125"/>
    </source>
</evidence>
<dbReference type="Gene3D" id="1.10.10.60">
    <property type="entry name" value="Homeodomain-like"/>
    <property type="match status" value="2"/>
</dbReference>
<keyword evidence="6" id="KW-0539">Nucleus</keyword>
<dbReference type="PROSITE" id="PS50090">
    <property type="entry name" value="MYB_LIKE"/>
    <property type="match status" value="2"/>
</dbReference>
<dbReference type="EMBL" id="JBCNJP010007863">
    <property type="protein sequence ID" value="KAK9049208.1"/>
    <property type="molecule type" value="Genomic_DNA"/>
</dbReference>
<dbReference type="Proteomes" id="UP001408789">
    <property type="component" value="Unassembled WGS sequence"/>
</dbReference>
<evidence type="ECO:0000256" key="1">
    <source>
        <dbReference type="ARBA" id="ARBA00004123"/>
    </source>
</evidence>
<protein>
    <recommendedName>
        <fullName evidence="7">Myb-like domain-containing protein</fullName>
    </recommendedName>
</protein>
<comment type="caution">
    <text evidence="8">The sequence shown here is derived from an EMBL/GenBank/DDBJ whole genome shotgun (WGS) entry which is preliminary data.</text>
</comment>
<gene>
    <name evidence="8" type="ORF">SSX86_031826</name>
</gene>
<comment type="subcellular location">
    <subcellularLocation>
        <location evidence="1">Nucleus</location>
    </subcellularLocation>
</comment>
<sequence>MDQITHYMNGRPLFPSIPNHQPPRDLHHAMVMLGGGDGGGGVSFGSDSTIGMLSTTSGLSGDSGSGSGCGNGLYMDQIEGRWPKEETLALLDIRSRLDSQFKEASHKGPLWEEVSRIMYMDHGYKRTGKKCSVKFENLYKYYKKIKEGKIGKVGRQDKQKHYRFFPQLEAIYGDTTKVSITNATLPPFMEENDQTINKRMLGKKRWKTAITNFIETKVNTLMEKQDKWMEKVMNTIEEKENERILKEGQRREEEAARLEIERKFRSSELAWMQSRESTLMEALHKLTKNESTIETSCPGYPNNHQNQVASEYWGENEITQLIELRSYMESRFGEGEFMESVLWEEIASTMGGLGYNRSALMCKDKWDHINFLLRNKKQKECSNNVYSNHHNHIFHQAGEISLNAQQNDFGNRVLLSDQEMIWNYNGNI</sequence>
<accession>A0AAP0C976</accession>
<name>A0AAP0C976_9ASTR</name>
<dbReference type="GO" id="GO:0003677">
    <property type="term" value="F:DNA binding"/>
    <property type="evidence" value="ECO:0007669"/>
    <property type="project" value="UniProtKB-KW"/>
</dbReference>
<evidence type="ECO:0000256" key="6">
    <source>
        <dbReference type="ARBA" id="ARBA00023242"/>
    </source>
</evidence>
<dbReference type="GO" id="GO:0006355">
    <property type="term" value="P:regulation of DNA-templated transcription"/>
    <property type="evidence" value="ECO:0007669"/>
    <property type="project" value="UniProtKB-ARBA"/>
</dbReference>
<keyword evidence="9" id="KW-1185">Reference proteome</keyword>
<organism evidence="8 9">
    <name type="scientific">Deinandra increscens subsp. villosa</name>
    <dbReference type="NCBI Taxonomy" id="3103831"/>
    <lineage>
        <taxon>Eukaryota</taxon>
        <taxon>Viridiplantae</taxon>
        <taxon>Streptophyta</taxon>
        <taxon>Embryophyta</taxon>
        <taxon>Tracheophyta</taxon>
        <taxon>Spermatophyta</taxon>
        <taxon>Magnoliopsida</taxon>
        <taxon>eudicotyledons</taxon>
        <taxon>Gunneridae</taxon>
        <taxon>Pentapetalae</taxon>
        <taxon>asterids</taxon>
        <taxon>campanulids</taxon>
        <taxon>Asterales</taxon>
        <taxon>Asteraceae</taxon>
        <taxon>Asteroideae</taxon>
        <taxon>Heliantheae alliance</taxon>
        <taxon>Madieae</taxon>
        <taxon>Madiinae</taxon>
        <taxon>Deinandra</taxon>
    </lineage>
</organism>
<evidence type="ECO:0000256" key="5">
    <source>
        <dbReference type="ARBA" id="ARBA00023163"/>
    </source>
</evidence>
<dbReference type="InterPro" id="IPR001005">
    <property type="entry name" value="SANT/Myb"/>
</dbReference>
<reference evidence="8 9" key="1">
    <citation type="submission" date="2024-04" db="EMBL/GenBank/DDBJ databases">
        <title>The reference genome of an endangered Asteraceae, Deinandra increscens subsp. villosa, native to the Central Coast of California.</title>
        <authorList>
            <person name="Guilliams M."/>
            <person name="Hasenstab-Lehman K."/>
            <person name="Meyer R."/>
            <person name="Mcevoy S."/>
        </authorList>
    </citation>
    <scope>NUCLEOTIDE SEQUENCE [LARGE SCALE GENOMIC DNA]</scope>
    <source>
        <tissue evidence="8">Leaf</tissue>
    </source>
</reference>
<evidence type="ECO:0000256" key="2">
    <source>
        <dbReference type="ARBA" id="ARBA00022737"/>
    </source>
</evidence>
<evidence type="ECO:0000313" key="9">
    <source>
        <dbReference type="Proteomes" id="UP001408789"/>
    </source>
</evidence>
<keyword evidence="3" id="KW-0805">Transcription regulation</keyword>
<keyword evidence="5" id="KW-0804">Transcription</keyword>
<dbReference type="FunFam" id="1.10.10.60:FF:000061">
    <property type="entry name" value="Trihelix transcription factor GT-2"/>
    <property type="match status" value="2"/>
</dbReference>
<dbReference type="PANTHER" id="PTHR21654:SF75">
    <property type="entry name" value="TRANSCRIPTION FACTOR MYB FAMILY"/>
    <property type="match status" value="1"/>
</dbReference>
<dbReference type="Pfam" id="PF13837">
    <property type="entry name" value="Myb_DNA-bind_4"/>
    <property type="match status" value="2"/>
</dbReference>
<dbReference type="InterPro" id="IPR044822">
    <property type="entry name" value="Myb_DNA-bind_4"/>
</dbReference>
<evidence type="ECO:0000259" key="7">
    <source>
        <dbReference type="PROSITE" id="PS50090"/>
    </source>
</evidence>
<evidence type="ECO:0000313" key="8">
    <source>
        <dbReference type="EMBL" id="KAK9049208.1"/>
    </source>
</evidence>
<dbReference type="SMART" id="SM00717">
    <property type="entry name" value="SANT"/>
    <property type="match status" value="2"/>
</dbReference>